<evidence type="ECO:0000256" key="6">
    <source>
        <dbReference type="ARBA" id="ARBA00022559"/>
    </source>
</evidence>
<dbReference type="GO" id="GO:0042744">
    <property type="term" value="P:hydrogen peroxide catabolic process"/>
    <property type="evidence" value="ECO:0007669"/>
    <property type="project" value="UniProtKB-KW"/>
</dbReference>
<dbReference type="GO" id="GO:0140825">
    <property type="term" value="F:lactoperoxidase activity"/>
    <property type="evidence" value="ECO:0007669"/>
    <property type="project" value="UniProtKB-EC"/>
</dbReference>
<gene>
    <name evidence="21" type="ORF">CXB51_032869</name>
</gene>
<keyword evidence="11 17" id="KW-1015">Disulfide bond</keyword>
<dbReference type="EC" id="1.11.1.7" evidence="4"/>
<feature type="binding site" evidence="15">
    <location>
        <position position="347"/>
    </location>
    <ligand>
        <name>Ca(2+)</name>
        <dbReference type="ChEBI" id="CHEBI:29108"/>
        <label>1</label>
    </ligand>
</feature>
<evidence type="ECO:0000256" key="14">
    <source>
        <dbReference type="PIRSR" id="PIRSR600823-2"/>
    </source>
</evidence>
<feature type="active site" description="Proton acceptor" evidence="13">
    <location>
        <position position="346"/>
    </location>
</feature>
<keyword evidence="22" id="KW-1185">Reference proteome</keyword>
<evidence type="ECO:0000256" key="1">
    <source>
        <dbReference type="ARBA" id="ARBA00000189"/>
    </source>
</evidence>
<feature type="transmembrane region" description="Helical" evidence="19">
    <location>
        <begin position="277"/>
        <end position="294"/>
    </location>
</feature>
<dbReference type="InterPro" id="IPR002016">
    <property type="entry name" value="Haem_peroxidase"/>
</dbReference>
<dbReference type="PANTHER" id="PTHR31517">
    <property type="match status" value="1"/>
</dbReference>
<comment type="catalytic activity">
    <reaction evidence="1">
        <text>2 a phenolic donor + H2O2 = 2 a phenolic radical donor + 2 H2O</text>
        <dbReference type="Rhea" id="RHEA:56136"/>
        <dbReference type="ChEBI" id="CHEBI:15377"/>
        <dbReference type="ChEBI" id="CHEBI:16240"/>
        <dbReference type="ChEBI" id="CHEBI:139520"/>
        <dbReference type="ChEBI" id="CHEBI:139521"/>
        <dbReference type="EC" id="1.11.1.7"/>
    </reaction>
</comment>
<dbReference type="InterPro" id="IPR019794">
    <property type="entry name" value="Peroxidases_AS"/>
</dbReference>
<comment type="similarity">
    <text evidence="3">Belongs to the peroxidase family. Ascorbate peroxidase subfamily.</text>
</comment>
<dbReference type="FunFam" id="1.10.520.10:FF:000008">
    <property type="entry name" value="Peroxidase"/>
    <property type="match status" value="1"/>
</dbReference>
<evidence type="ECO:0000256" key="17">
    <source>
        <dbReference type="PIRSR" id="PIRSR600823-5"/>
    </source>
</evidence>
<evidence type="ECO:0000313" key="21">
    <source>
        <dbReference type="EMBL" id="KAG8476131.1"/>
    </source>
</evidence>
<feature type="binding site" evidence="15">
    <location>
        <position position="368"/>
    </location>
    <ligand>
        <name>Ca(2+)</name>
        <dbReference type="ChEBI" id="CHEBI:29108"/>
        <label>1</label>
    </ligand>
</feature>
<evidence type="ECO:0000256" key="15">
    <source>
        <dbReference type="PIRSR" id="PIRSR600823-3"/>
    </source>
</evidence>
<feature type="binding site" evidence="14">
    <location>
        <position position="444"/>
    </location>
    <ligand>
        <name>substrate</name>
    </ligand>
</feature>
<protein>
    <recommendedName>
        <fullName evidence="4">peroxidase</fullName>
        <ecNumber evidence="4">1.11.1.7</ecNumber>
    </recommendedName>
</protein>
<name>A0A8J5YAJ8_9ROSI</name>
<evidence type="ECO:0000256" key="7">
    <source>
        <dbReference type="ARBA" id="ARBA00022617"/>
    </source>
</evidence>
<dbReference type="SUPFAM" id="SSF48113">
    <property type="entry name" value="Heme-dependent peroxidases"/>
    <property type="match status" value="1"/>
</dbReference>
<keyword evidence="12" id="KW-0376">Hydrogen peroxide</keyword>
<evidence type="ECO:0000256" key="8">
    <source>
        <dbReference type="ARBA" id="ARBA00022723"/>
    </source>
</evidence>
<feature type="binding site" evidence="15">
    <location>
        <position position="352"/>
    </location>
    <ligand>
        <name>Ca(2+)</name>
        <dbReference type="ChEBI" id="CHEBI:29108"/>
        <label>1</label>
    </ligand>
</feature>
<dbReference type="Gene3D" id="1.10.420.10">
    <property type="entry name" value="Peroxidase, domain 2"/>
    <property type="match status" value="1"/>
</dbReference>
<keyword evidence="19" id="KW-1133">Transmembrane helix</keyword>
<evidence type="ECO:0000313" key="22">
    <source>
        <dbReference type="Proteomes" id="UP000701853"/>
    </source>
</evidence>
<dbReference type="OrthoDB" id="5607at2759"/>
<evidence type="ECO:0000256" key="2">
    <source>
        <dbReference type="ARBA" id="ARBA00002322"/>
    </source>
</evidence>
<keyword evidence="8 15" id="KW-0479">Metal-binding</keyword>
<feature type="disulfide bond" evidence="17">
    <location>
        <begin position="315"/>
        <end position="396"/>
    </location>
</feature>
<dbReference type="InterPro" id="IPR000823">
    <property type="entry name" value="Peroxidase_pln"/>
</dbReference>
<dbReference type="SUPFAM" id="SSF48150">
    <property type="entry name" value="DNA-glycosylase"/>
    <property type="match status" value="1"/>
</dbReference>
<feature type="region of interest" description="Disordered" evidence="18">
    <location>
        <begin position="1"/>
        <end position="35"/>
    </location>
</feature>
<dbReference type="InterPro" id="IPR011257">
    <property type="entry name" value="DNA_glycosylase"/>
</dbReference>
<feature type="binding site" evidence="15">
    <location>
        <position position="354"/>
    </location>
    <ligand>
        <name>Ca(2+)</name>
        <dbReference type="ChEBI" id="CHEBI:29108"/>
        <label>1</label>
    </ligand>
</feature>
<keyword evidence="19" id="KW-0472">Membrane</keyword>
<keyword evidence="10 15" id="KW-0408">Iron</keyword>
<dbReference type="PRINTS" id="PR00461">
    <property type="entry name" value="PLPEROXIDASE"/>
</dbReference>
<evidence type="ECO:0000256" key="4">
    <source>
        <dbReference type="ARBA" id="ARBA00012313"/>
    </source>
</evidence>
<organism evidence="21 22">
    <name type="scientific">Gossypium anomalum</name>
    <dbReference type="NCBI Taxonomy" id="47600"/>
    <lineage>
        <taxon>Eukaryota</taxon>
        <taxon>Viridiplantae</taxon>
        <taxon>Streptophyta</taxon>
        <taxon>Embryophyta</taxon>
        <taxon>Tracheophyta</taxon>
        <taxon>Spermatophyta</taxon>
        <taxon>Magnoliopsida</taxon>
        <taxon>eudicotyledons</taxon>
        <taxon>Gunneridae</taxon>
        <taxon>Pentapetalae</taxon>
        <taxon>rosids</taxon>
        <taxon>malvids</taxon>
        <taxon>Malvales</taxon>
        <taxon>Malvaceae</taxon>
        <taxon>Malvoideae</taxon>
        <taxon>Gossypium</taxon>
    </lineage>
</organism>
<feature type="binding site" description="axial binding residue" evidence="15">
    <location>
        <position position="474"/>
    </location>
    <ligand>
        <name>heme b</name>
        <dbReference type="ChEBI" id="CHEBI:60344"/>
    </ligand>
    <ligandPart>
        <name>Fe</name>
        <dbReference type="ChEBI" id="CHEBI:18248"/>
    </ligandPart>
</feature>
<feature type="binding site" evidence="15">
    <location>
        <position position="475"/>
    </location>
    <ligand>
        <name>Ca(2+)</name>
        <dbReference type="ChEBI" id="CHEBI:29108"/>
        <label>2</label>
    </ligand>
</feature>
<evidence type="ECO:0000256" key="12">
    <source>
        <dbReference type="ARBA" id="ARBA00023324"/>
    </source>
</evidence>
<dbReference type="EMBL" id="JAHUZN010000012">
    <property type="protein sequence ID" value="KAG8476131.1"/>
    <property type="molecule type" value="Genomic_DNA"/>
</dbReference>
<keyword evidence="7" id="KW-0349">Heme</keyword>
<comment type="function">
    <text evidence="2">Removal of H(2)O(2), oxidation of toxic reductants, biosynthesis and degradation of lignin, suberization, auxin catabolism, response to environmental stresses such as wounding, pathogen attack and oxidative stress. These functions might be dependent on each isozyme/isoform in each plant tissue.</text>
</comment>
<comment type="caution">
    <text evidence="21">The sequence shown here is derived from an EMBL/GenBank/DDBJ whole genome shotgun (WGS) entry which is preliminary data.</text>
</comment>
<dbReference type="AlphaFoldDB" id="A0A8J5YAJ8"/>
<comment type="cofactor">
    <cofactor evidence="15">
        <name>heme b</name>
        <dbReference type="ChEBI" id="CHEBI:60344"/>
    </cofactor>
    <text evidence="15">Binds 1 heme b (iron(II)-protoporphyrin IX) group per subunit.</text>
</comment>
<comment type="cofactor">
    <cofactor evidence="15">
        <name>Ca(2+)</name>
        <dbReference type="ChEBI" id="CHEBI:29108"/>
    </cofactor>
    <text evidence="15">Binds 2 calcium ions per subunit.</text>
</comment>
<dbReference type="InterPro" id="IPR010255">
    <property type="entry name" value="Haem_peroxidase_sf"/>
</dbReference>
<evidence type="ECO:0000256" key="13">
    <source>
        <dbReference type="PIRSR" id="PIRSR600823-1"/>
    </source>
</evidence>
<evidence type="ECO:0000256" key="5">
    <source>
        <dbReference type="ARBA" id="ARBA00022525"/>
    </source>
</evidence>
<feature type="binding site" evidence="15">
    <location>
        <position position="356"/>
    </location>
    <ligand>
        <name>Ca(2+)</name>
        <dbReference type="ChEBI" id="CHEBI:29108"/>
        <label>1</label>
    </ligand>
</feature>
<dbReference type="Pfam" id="PF00730">
    <property type="entry name" value="HhH-GPD"/>
    <property type="match status" value="1"/>
</dbReference>
<keyword evidence="15" id="KW-0106">Calcium</keyword>
<dbReference type="CDD" id="cd00056">
    <property type="entry name" value="ENDO3c"/>
    <property type="match status" value="1"/>
</dbReference>
<accession>A0A8J5YAJ8</accession>
<dbReference type="Pfam" id="PF00141">
    <property type="entry name" value="peroxidase"/>
    <property type="match status" value="1"/>
</dbReference>
<feature type="disulfide bond" evidence="17">
    <location>
        <begin position="481"/>
        <end position="513"/>
    </location>
</feature>
<dbReference type="FunFam" id="1.10.420.10:FF:000001">
    <property type="entry name" value="Peroxidase"/>
    <property type="match status" value="1"/>
</dbReference>
<dbReference type="Gene3D" id="1.10.520.10">
    <property type="match status" value="1"/>
</dbReference>
<dbReference type="InterPro" id="IPR033905">
    <property type="entry name" value="Secretory_peroxidase"/>
</dbReference>
<feature type="binding site" evidence="15">
    <location>
        <position position="535"/>
    </location>
    <ligand>
        <name>Ca(2+)</name>
        <dbReference type="ChEBI" id="CHEBI:29108"/>
        <label>2</label>
    </ligand>
</feature>
<dbReference type="PANTHER" id="PTHR31517:SF17">
    <property type="entry name" value="PEROXIDASE 6"/>
    <property type="match status" value="1"/>
</dbReference>
<dbReference type="PROSITE" id="PS00436">
    <property type="entry name" value="PEROXIDASE_2"/>
    <property type="match status" value="1"/>
</dbReference>
<dbReference type="InterPro" id="IPR019793">
    <property type="entry name" value="Peroxidases_heam-ligand_BS"/>
</dbReference>
<keyword evidence="6" id="KW-0575">Peroxidase</keyword>
<dbReference type="SMART" id="SM00478">
    <property type="entry name" value="ENDO3c"/>
    <property type="match status" value="1"/>
</dbReference>
<feature type="binding site" evidence="15">
    <location>
        <position position="527"/>
    </location>
    <ligand>
        <name>Ca(2+)</name>
        <dbReference type="ChEBI" id="CHEBI:29108"/>
        <label>2</label>
    </ligand>
</feature>
<feature type="site" description="Transition state stabilizer" evidence="16">
    <location>
        <position position="342"/>
    </location>
</feature>
<dbReference type="GO" id="GO:0046872">
    <property type="term" value="F:metal ion binding"/>
    <property type="evidence" value="ECO:0007669"/>
    <property type="project" value="UniProtKB-KW"/>
</dbReference>
<evidence type="ECO:0000256" key="10">
    <source>
        <dbReference type="ARBA" id="ARBA00023004"/>
    </source>
</evidence>
<dbReference type="GO" id="GO:0020037">
    <property type="term" value="F:heme binding"/>
    <property type="evidence" value="ECO:0007669"/>
    <property type="project" value="InterPro"/>
</dbReference>
<feature type="disulfide bond" evidence="17">
    <location>
        <begin position="348"/>
        <end position="353"/>
    </location>
</feature>
<evidence type="ECO:0000256" key="16">
    <source>
        <dbReference type="PIRSR" id="PIRSR600823-4"/>
    </source>
</evidence>
<reference evidence="21 22" key="1">
    <citation type="journal article" date="2021" name="bioRxiv">
        <title>The Gossypium anomalum genome as a resource for cotton improvement and evolutionary analysis of hybrid incompatibility.</title>
        <authorList>
            <person name="Grover C.E."/>
            <person name="Yuan D."/>
            <person name="Arick M.A."/>
            <person name="Miller E.R."/>
            <person name="Hu G."/>
            <person name="Peterson D.G."/>
            <person name="Wendel J.F."/>
            <person name="Udall J.A."/>
        </authorList>
    </citation>
    <scope>NUCLEOTIDE SEQUENCE [LARGE SCALE GENOMIC DNA]</scope>
    <source>
        <strain evidence="21">JFW-Udall</strain>
        <tissue evidence="21">Leaf</tissue>
    </source>
</reference>
<dbReference type="PROSITE" id="PS00435">
    <property type="entry name" value="PEROXIDASE_1"/>
    <property type="match status" value="1"/>
</dbReference>
<keyword evidence="9" id="KW-0560">Oxidoreductase</keyword>
<evidence type="ECO:0000256" key="19">
    <source>
        <dbReference type="SAM" id="Phobius"/>
    </source>
</evidence>
<evidence type="ECO:0000256" key="18">
    <source>
        <dbReference type="SAM" id="MobiDB-lite"/>
    </source>
</evidence>
<dbReference type="CDD" id="cd00693">
    <property type="entry name" value="secretory_peroxidase"/>
    <property type="match status" value="1"/>
</dbReference>
<dbReference type="InterPro" id="IPR003265">
    <property type="entry name" value="HhH-GPD_domain"/>
</dbReference>
<evidence type="ECO:0000259" key="20">
    <source>
        <dbReference type="PROSITE" id="PS50873"/>
    </source>
</evidence>
<proteinExistence type="inferred from homology"/>
<dbReference type="GO" id="GO:0006979">
    <property type="term" value="P:response to oxidative stress"/>
    <property type="evidence" value="ECO:0007669"/>
    <property type="project" value="InterPro"/>
</dbReference>
<dbReference type="Proteomes" id="UP000701853">
    <property type="component" value="Chromosome 12"/>
</dbReference>
<evidence type="ECO:0000256" key="11">
    <source>
        <dbReference type="ARBA" id="ARBA00023157"/>
    </source>
</evidence>
<dbReference type="PRINTS" id="PR00458">
    <property type="entry name" value="PEROXIDASE"/>
</dbReference>
<dbReference type="PROSITE" id="PS50873">
    <property type="entry name" value="PEROXIDASE_4"/>
    <property type="match status" value="1"/>
</dbReference>
<sequence length="628" mass="70620">MQKTCKRKQLQLDGRSQKTPKSTSEEPYPCHHRPTPEECRAVRDELLALHGFPPEFLKYRRHRLIKMEPFSNEAQSEPLINSDDGDHKEESVLDGLIKIVLSQNTTELNSQKAFASLKSVFPTWEAVYAAETESLENAIRCGGLAPRKASCIKNVLSCLHERKGKLCLEYLRDLSVEEIKSELSNFKGVGPKTVACVLMFNLQQDDFPVDTHVFEIARAIGWVPAVADRNKTYLHLNRRIPNELKFDLNCLLYTHEWKALGWSLSYKALRDRKLKKPMAFPSFLFLLILLPYFFSNIPFSLSQSQLSPDYYRQSCPNLDSIIRDVVTTKQISNPTTAAGTLRLFFHDCMIGGCDASVLISSNSFNKAERDADINLSLPGDAFDVIVRAKTAVELSCPGTVSCSDILALATRNAITMVGGPFYTVNLGRKDSLVSTQSSVEGHMPLANMTMDEIIKKFESKNFTVQELVALTGAHTLGFAHCKEFAYRLFRYSKTVPTDPAYNPKYAEALKKLCHNYEKDPAMSAFNDVMTPSKFDNLYYQNLEKGMGLLESDNALFQNPKTRPFVQLYAKNQTAFSMISLEQLRSLALMGLRLGIKEKSGGNAMLLTLFTFEHFFSGGGLDNVSNISY</sequence>
<dbReference type="Gene3D" id="1.10.340.30">
    <property type="entry name" value="Hypothetical protein, domain 2"/>
    <property type="match status" value="1"/>
</dbReference>
<keyword evidence="5" id="KW-0964">Secreted</keyword>
<keyword evidence="19" id="KW-0812">Transmembrane</keyword>
<evidence type="ECO:0000256" key="9">
    <source>
        <dbReference type="ARBA" id="ARBA00023002"/>
    </source>
</evidence>
<feature type="domain" description="Plant heme peroxidase family profile" evidence="20">
    <location>
        <begin position="305"/>
        <end position="600"/>
    </location>
</feature>
<feature type="binding site" evidence="15">
    <location>
        <position position="530"/>
    </location>
    <ligand>
        <name>Ca(2+)</name>
        <dbReference type="ChEBI" id="CHEBI:29108"/>
        <label>2</label>
    </ligand>
</feature>
<evidence type="ECO:0000256" key="3">
    <source>
        <dbReference type="ARBA" id="ARBA00006873"/>
    </source>
</evidence>
<dbReference type="GO" id="GO:0006284">
    <property type="term" value="P:base-excision repair"/>
    <property type="evidence" value="ECO:0007669"/>
    <property type="project" value="InterPro"/>
</dbReference>